<organism evidence="2 3">
    <name type="scientific">Methanocorpusculum petauri</name>
    <dbReference type="NCBI Taxonomy" id="3002863"/>
    <lineage>
        <taxon>Archaea</taxon>
        <taxon>Methanobacteriati</taxon>
        <taxon>Methanobacteriota</taxon>
        <taxon>Stenosarchaea group</taxon>
        <taxon>Methanomicrobia</taxon>
        <taxon>Methanomicrobiales</taxon>
        <taxon>Methanocorpusculaceae</taxon>
        <taxon>Methanocorpusculum</taxon>
    </lineage>
</organism>
<keyword evidence="3" id="KW-1185">Reference proteome</keyword>
<dbReference type="EMBL" id="JAPTGB010000004">
    <property type="protein sequence ID" value="MCZ0860162.1"/>
    <property type="molecule type" value="Genomic_DNA"/>
</dbReference>
<comment type="caution">
    <text evidence="2">The sequence shown here is derived from an EMBL/GenBank/DDBJ whole genome shotgun (WGS) entry which is preliminary data.</text>
</comment>
<dbReference type="InterPro" id="IPR011256">
    <property type="entry name" value="Reg_factor_effector_dom_sf"/>
</dbReference>
<evidence type="ECO:0000313" key="3">
    <source>
        <dbReference type="Proteomes" id="UP001141422"/>
    </source>
</evidence>
<proteinExistence type="predicted"/>
<dbReference type="Gene3D" id="3.20.80.10">
    <property type="entry name" value="Regulatory factor, effector binding domain"/>
    <property type="match status" value="1"/>
</dbReference>
<dbReference type="Proteomes" id="UP001141422">
    <property type="component" value="Unassembled WGS sequence"/>
</dbReference>
<feature type="domain" description="GyrI-like small molecule binding" evidence="1">
    <location>
        <begin position="6"/>
        <end position="139"/>
    </location>
</feature>
<sequence length="144" mass="16378">MNYTAEVKYLPACLVYYKQGIVPSLADIPEFVLRAAAECREKNPDLRCVEPGYCYTAYPEVCSEKNVFIEYGEAVEAAGYETETIRFKELESVSAVCVLHRGDYTNLGEAYRFALAWAAEHGYEVSAPPREQYIHGVWDREQSE</sequence>
<dbReference type="RefSeq" id="WP_268924384.1">
    <property type="nucleotide sequence ID" value="NZ_JAPTGB010000004.1"/>
</dbReference>
<dbReference type="Pfam" id="PF06445">
    <property type="entry name" value="GyrI-like"/>
    <property type="match status" value="1"/>
</dbReference>
<reference evidence="2" key="1">
    <citation type="submission" date="2022-12" db="EMBL/GenBank/DDBJ databases">
        <title>Isolation and characterisation of novel Methanocorpusculum spp. from native Australian herbivores indicates the genus is ancestrally host-associated.</title>
        <authorList>
            <person name="Volmer J.G."/>
            <person name="Soo R.M."/>
            <person name="Evans P.N."/>
            <person name="Hoedt E.C."/>
            <person name="Astorga Alsina A.L."/>
            <person name="Woodcroft B.J."/>
            <person name="Tyson G.W."/>
            <person name="Hugenholtz P."/>
            <person name="Morrison M."/>
        </authorList>
    </citation>
    <scope>NUCLEOTIDE SEQUENCE</scope>
    <source>
        <strain evidence="2">MG</strain>
    </source>
</reference>
<dbReference type="InterPro" id="IPR029442">
    <property type="entry name" value="GyrI-like"/>
</dbReference>
<evidence type="ECO:0000313" key="2">
    <source>
        <dbReference type="EMBL" id="MCZ0860162.1"/>
    </source>
</evidence>
<name>A0ABT4IEJ7_9EURY</name>
<evidence type="ECO:0000259" key="1">
    <source>
        <dbReference type="Pfam" id="PF06445"/>
    </source>
</evidence>
<gene>
    <name evidence="2" type="ORF">O0S10_02820</name>
</gene>
<protein>
    <submittedName>
        <fullName evidence="2">GyrI-like domain-containing protein</fullName>
    </submittedName>
</protein>
<accession>A0ABT4IEJ7</accession>
<dbReference type="SUPFAM" id="SSF55136">
    <property type="entry name" value="Probable bacterial effector-binding domain"/>
    <property type="match status" value="1"/>
</dbReference>